<dbReference type="Pfam" id="PF01161">
    <property type="entry name" value="PBP"/>
    <property type="match status" value="1"/>
</dbReference>
<sequence>MVTHPACLRYLIRQVVLLGSKRFYWHRMGYKPRNIEPGTFPFPRKQVPVDGLKPFTQRLKEITPVAEGLKAVDSVNIGFTAESSSGRIALESIRKRRKANLESLARKRLLKLPLEQIHQPDEDLDAPMRQMMAAKHYGIFEDLFGPPHYFLPVTPLHVFFSLEDEEADNVQPVFYGNHISASHAKREPLVDLSNLPKDYLWTLVMTCPDEPLPTVDGHCSQEYIHWMVCNICPELADGAPKSGDLVVEYSPPLPYQGTGFHRYVFVLYCQEKGPIDMSQEQRGPLKNDLARERSFSTADFYRSHQDNLTPAGLAFFQSTWDPSVRAYFREKLTDFSEPVFELEWPSPLPPPQSRFPEANSWHHSRRHPQGLPLATNRFGVHEDVSFDVYLDRYRDRKELNTEVVRARLAAEGNPLNADEPTRQKPQFPLALPIEPQMPSWWRVQERQKRLRQGRWQALEGHQD</sequence>
<reference evidence="10" key="1">
    <citation type="submission" date="2016-01" db="EMBL/GenBank/DDBJ databases">
        <title>Reference transcriptome for the parasite Schistocephalus solidus: insights into the molecular evolution of parasitism.</title>
        <authorList>
            <person name="Hebert F.O."/>
            <person name="Grambauer S."/>
            <person name="Barber I."/>
            <person name="Landry C.R."/>
            <person name="Aubin-Horth N."/>
        </authorList>
    </citation>
    <scope>NUCLEOTIDE SEQUENCE</scope>
</reference>
<dbReference type="PANTHER" id="PTHR11362:SF133">
    <property type="entry name" value="LARGE RIBOSOMAL SUBUNIT PROTEIN ML38"/>
    <property type="match status" value="1"/>
</dbReference>
<dbReference type="CDD" id="cd00866">
    <property type="entry name" value="PEBP_euk"/>
    <property type="match status" value="1"/>
</dbReference>
<evidence type="ECO:0000256" key="3">
    <source>
        <dbReference type="ARBA" id="ARBA00022980"/>
    </source>
</evidence>
<dbReference type="EMBL" id="GEEE01020821">
    <property type="protein sequence ID" value="JAP42404.1"/>
    <property type="molecule type" value="Transcribed_RNA"/>
</dbReference>
<keyword evidence="4" id="KW-0175">Coiled coil</keyword>
<evidence type="ECO:0000256" key="9">
    <source>
        <dbReference type="ARBA" id="ARBA00041206"/>
    </source>
</evidence>
<comment type="similarity">
    <text evidence="7">Belongs to the phosphatidylethanolamine-binding protein family. Mitochondrion-specific ribosomal protein mL38 subfamily.</text>
</comment>
<keyword evidence="2" id="KW-0809">Transit peptide</keyword>
<dbReference type="GO" id="GO:0005762">
    <property type="term" value="C:mitochondrial large ribosomal subunit"/>
    <property type="evidence" value="ECO:0007669"/>
    <property type="project" value="TreeGrafter"/>
</dbReference>
<dbReference type="InterPro" id="IPR035810">
    <property type="entry name" value="PEBP_euk"/>
</dbReference>
<organism evidence="10">
    <name type="scientific">Schistocephalus solidus</name>
    <name type="common">Tapeworm</name>
    <dbReference type="NCBI Taxonomy" id="70667"/>
    <lineage>
        <taxon>Eukaryota</taxon>
        <taxon>Metazoa</taxon>
        <taxon>Spiralia</taxon>
        <taxon>Lophotrochozoa</taxon>
        <taxon>Platyhelminthes</taxon>
        <taxon>Cestoda</taxon>
        <taxon>Eucestoda</taxon>
        <taxon>Diphyllobothriidea</taxon>
        <taxon>Diphyllobothriidae</taxon>
        <taxon>Schistocephalus</taxon>
    </lineage>
</organism>
<name>A0A0X3NRH3_SCHSO</name>
<dbReference type="InterPro" id="IPR036610">
    <property type="entry name" value="PEBP-like_sf"/>
</dbReference>
<evidence type="ECO:0000256" key="5">
    <source>
        <dbReference type="ARBA" id="ARBA00023128"/>
    </source>
</evidence>
<accession>A0A0X3NRH3</accession>
<dbReference type="Gene3D" id="3.90.280.10">
    <property type="entry name" value="PEBP-like"/>
    <property type="match status" value="1"/>
</dbReference>
<keyword evidence="5" id="KW-0496">Mitochondrion</keyword>
<evidence type="ECO:0000313" key="10">
    <source>
        <dbReference type="EMBL" id="JAP42404.1"/>
    </source>
</evidence>
<dbReference type="InterPro" id="IPR008914">
    <property type="entry name" value="PEBP"/>
</dbReference>
<evidence type="ECO:0000256" key="4">
    <source>
        <dbReference type="ARBA" id="ARBA00023054"/>
    </source>
</evidence>
<protein>
    <recommendedName>
        <fullName evidence="8">Large ribosomal subunit protein mL38</fullName>
    </recommendedName>
    <alternativeName>
        <fullName evidence="9">39S ribosomal protein L38, mitochondrial</fullName>
    </alternativeName>
</protein>
<proteinExistence type="inferred from homology"/>
<evidence type="ECO:0000256" key="6">
    <source>
        <dbReference type="ARBA" id="ARBA00023274"/>
    </source>
</evidence>
<evidence type="ECO:0000256" key="8">
    <source>
        <dbReference type="ARBA" id="ARBA00039444"/>
    </source>
</evidence>
<comment type="subcellular location">
    <subcellularLocation>
        <location evidence="1">Mitochondrion</location>
    </subcellularLocation>
</comment>
<evidence type="ECO:0000256" key="2">
    <source>
        <dbReference type="ARBA" id="ARBA00022946"/>
    </source>
</evidence>
<dbReference type="SUPFAM" id="SSF49777">
    <property type="entry name" value="PEBP-like"/>
    <property type="match status" value="1"/>
</dbReference>
<keyword evidence="3 10" id="KW-0689">Ribosomal protein</keyword>
<evidence type="ECO:0000256" key="7">
    <source>
        <dbReference type="ARBA" id="ARBA00038016"/>
    </source>
</evidence>
<evidence type="ECO:0000256" key="1">
    <source>
        <dbReference type="ARBA" id="ARBA00004173"/>
    </source>
</evidence>
<dbReference type="PANTHER" id="PTHR11362">
    <property type="entry name" value="PHOSPHATIDYLETHANOLAMINE-BINDING PROTEIN"/>
    <property type="match status" value="1"/>
</dbReference>
<dbReference type="AlphaFoldDB" id="A0A0X3NRH3"/>
<keyword evidence="6" id="KW-0687">Ribonucleoprotein</keyword>
<gene>
    <name evidence="10" type="primary">RM38</name>
    <name evidence="10" type="ORF">TR160124</name>
</gene>